<gene>
    <name evidence="1" type="ORF">ACFP3V_29835</name>
</gene>
<dbReference type="Proteomes" id="UP001596174">
    <property type="component" value="Unassembled WGS sequence"/>
</dbReference>
<keyword evidence="2" id="KW-1185">Reference proteome</keyword>
<evidence type="ECO:0000313" key="1">
    <source>
        <dbReference type="EMBL" id="MFC5911392.1"/>
    </source>
</evidence>
<sequence>MHLVPPHRVYPDQPAGPFGPVEVLPAGACIGAFRSKPVAPDLDPVLHCSALTVVWFQTTPHVPTGEHADFTLRGIPWDELAKDYEL</sequence>
<organism evidence="1 2">
    <name type="scientific">Streptacidiphilus monticola</name>
    <dbReference type="NCBI Taxonomy" id="2161674"/>
    <lineage>
        <taxon>Bacteria</taxon>
        <taxon>Bacillati</taxon>
        <taxon>Actinomycetota</taxon>
        <taxon>Actinomycetes</taxon>
        <taxon>Kitasatosporales</taxon>
        <taxon>Streptomycetaceae</taxon>
        <taxon>Streptacidiphilus</taxon>
    </lineage>
</organism>
<reference evidence="2" key="1">
    <citation type="journal article" date="2019" name="Int. J. Syst. Evol. Microbiol.">
        <title>The Global Catalogue of Microorganisms (GCM) 10K type strain sequencing project: providing services to taxonomists for standard genome sequencing and annotation.</title>
        <authorList>
            <consortium name="The Broad Institute Genomics Platform"/>
            <consortium name="The Broad Institute Genome Sequencing Center for Infectious Disease"/>
            <person name="Wu L."/>
            <person name="Ma J."/>
        </authorList>
    </citation>
    <scope>NUCLEOTIDE SEQUENCE [LARGE SCALE GENOMIC DNA]</scope>
    <source>
        <strain evidence="2">JCM 4816</strain>
    </source>
</reference>
<protein>
    <submittedName>
        <fullName evidence="1">Uncharacterized protein</fullName>
    </submittedName>
</protein>
<name>A0ABW1GCN2_9ACTN</name>
<accession>A0ABW1GCN2</accession>
<dbReference type="EMBL" id="JBHSQJ010000161">
    <property type="protein sequence ID" value="MFC5911392.1"/>
    <property type="molecule type" value="Genomic_DNA"/>
</dbReference>
<proteinExistence type="predicted"/>
<dbReference type="RefSeq" id="WP_380590271.1">
    <property type="nucleotide sequence ID" value="NZ_JBHSQJ010000161.1"/>
</dbReference>
<comment type="caution">
    <text evidence="1">The sequence shown here is derived from an EMBL/GenBank/DDBJ whole genome shotgun (WGS) entry which is preliminary data.</text>
</comment>
<evidence type="ECO:0000313" key="2">
    <source>
        <dbReference type="Proteomes" id="UP001596174"/>
    </source>
</evidence>